<evidence type="ECO:0000313" key="5">
    <source>
        <dbReference type="Proteomes" id="UP001153069"/>
    </source>
</evidence>
<keyword evidence="1" id="KW-0175">Coiled coil</keyword>
<dbReference type="Proteomes" id="UP001153069">
    <property type="component" value="Unassembled WGS sequence"/>
</dbReference>
<keyword evidence="5" id="KW-1185">Reference proteome</keyword>
<name>A0A9N8DHT4_9STRA</name>
<dbReference type="EMBL" id="CAICTM010000096">
    <property type="protein sequence ID" value="CAB9500999.1"/>
    <property type="molecule type" value="Genomic_DNA"/>
</dbReference>
<proteinExistence type="predicted"/>
<feature type="compositionally biased region" description="Basic and acidic residues" evidence="2">
    <location>
        <begin position="439"/>
        <end position="450"/>
    </location>
</feature>
<feature type="compositionally biased region" description="Basic and acidic residues" evidence="2">
    <location>
        <begin position="160"/>
        <end position="177"/>
    </location>
</feature>
<comment type="caution">
    <text evidence="4">The sequence shown here is derived from an EMBL/GenBank/DDBJ whole genome shotgun (WGS) entry which is preliminary data.</text>
</comment>
<protein>
    <submittedName>
        <fullName evidence="4">Nitrilase family, member 2</fullName>
    </submittedName>
</protein>
<evidence type="ECO:0000313" key="4">
    <source>
        <dbReference type="EMBL" id="CAB9500999.1"/>
    </source>
</evidence>
<evidence type="ECO:0000259" key="3">
    <source>
        <dbReference type="Pfam" id="PF20710"/>
    </source>
</evidence>
<gene>
    <name evidence="4" type="ORF">SEMRO_97_G050080.1</name>
</gene>
<accession>A0A9N8DHT4</accession>
<dbReference type="InterPro" id="IPR049227">
    <property type="entry name" value="DUF6824"/>
</dbReference>
<sequence>MQYLPDIELGAMVNPNESPESNKKAIASPKQPKSPGAPAPGMKALATGFVPGEFDVICKRGKAAKDHPGNKWFRSLIQEHIQEYSECETKLDKSFVVSKVLKRVRKASPQGGFVKEFQGGTYWEVGDRLSREKIGQTFRDMLHNQYKSSTKAKASRRKQKTSEDDQAKPPAKEEKSPGAESSPTKGNDKDKDKASAGPSKRSSTKMAGAGDNIPRKKAKSTGASSGTSTITDATSAMPTLPSMAMFRGSSLSSTVNDPASRLSLSNSAVNPIGMAGFDAAPPLPNLNRCMGAPLPQGQAAAAAVASAAAASAASANALLLNQTVIQNEMQLQLQQQQLRQQQQRLQQQQQQFLRQRQFAATRTTDTLGNNTPGGELESSVPLMESITMHSAALPSASFGASFGEEIDEMYQGQLFASDHTLESNSSGSLPKLPASSSSQEKKSSKDEDES</sequence>
<reference evidence="4" key="1">
    <citation type="submission" date="2020-06" db="EMBL/GenBank/DDBJ databases">
        <authorList>
            <consortium name="Plant Systems Biology data submission"/>
        </authorList>
    </citation>
    <scope>NUCLEOTIDE SEQUENCE</scope>
    <source>
        <strain evidence="4">D6</strain>
    </source>
</reference>
<organism evidence="4 5">
    <name type="scientific">Seminavis robusta</name>
    <dbReference type="NCBI Taxonomy" id="568900"/>
    <lineage>
        <taxon>Eukaryota</taxon>
        <taxon>Sar</taxon>
        <taxon>Stramenopiles</taxon>
        <taxon>Ochrophyta</taxon>
        <taxon>Bacillariophyta</taxon>
        <taxon>Bacillariophyceae</taxon>
        <taxon>Bacillariophycidae</taxon>
        <taxon>Naviculales</taxon>
        <taxon>Naviculaceae</taxon>
        <taxon>Seminavis</taxon>
    </lineage>
</organism>
<evidence type="ECO:0000256" key="1">
    <source>
        <dbReference type="SAM" id="Coils"/>
    </source>
</evidence>
<evidence type="ECO:0000256" key="2">
    <source>
        <dbReference type="SAM" id="MobiDB-lite"/>
    </source>
</evidence>
<feature type="domain" description="DUF6824" evidence="3">
    <location>
        <begin position="55"/>
        <end position="140"/>
    </location>
</feature>
<feature type="region of interest" description="Disordered" evidence="2">
    <location>
        <begin position="1"/>
        <end position="42"/>
    </location>
</feature>
<feature type="region of interest" description="Disordered" evidence="2">
    <location>
        <begin position="141"/>
        <end position="236"/>
    </location>
</feature>
<feature type="region of interest" description="Disordered" evidence="2">
    <location>
        <begin position="413"/>
        <end position="450"/>
    </location>
</feature>
<feature type="coiled-coil region" evidence="1">
    <location>
        <begin position="328"/>
        <end position="355"/>
    </location>
</feature>
<feature type="compositionally biased region" description="Low complexity" evidence="2">
    <location>
        <begin position="220"/>
        <end position="236"/>
    </location>
</feature>
<dbReference type="Pfam" id="PF20710">
    <property type="entry name" value="DUF6824"/>
    <property type="match status" value="1"/>
</dbReference>
<dbReference type="AlphaFoldDB" id="A0A9N8DHT4"/>